<dbReference type="Gene3D" id="3.90.550.10">
    <property type="entry name" value="Spore Coat Polysaccharide Biosynthesis Protein SpsA, Chain A"/>
    <property type="match status" value="1"/>
</dbReference>
<organism evidence="2 3">
    <name type="scientific">Anaerovibrio lipolyticus DSM 3074</name>
    <dbReference type="NCBI Taxonomy" id="1120997"/>
    <lineage>
        <taxon>Bacteria</taxon>
        <taxon>Bacillati</taxon>
        <taxon>Bacillota</taxon>
        <taxon>Negativicutes</taxon>
        <taxon>Selenomonadales</taxon>
        <taxon>Selenomonadaceae</taxon>
        <taxon>Anaerovibrio</taxon>
    </lineage>
</organism>
<dbReference type="InterPro" id="IPR029044">
    <property type="entry name" value="Nucleotide-diphossugar_trans"/>
</dbReference>
<evidence type="ECO:0000259" key="1">
    <source>
        <dbReference type="Pfam" id="PF00535"/>
    </source>
</evidence>
<protein>
    <submittedName>
        <fullName evidence="2">Glycosyl transferase family 2</fullName>
    </submittedName>
</protein>
<dbReference type="GO" id="GO:0016758">
    <property type="term" value="F:hexosyltransferase activity"/>
    <property type="evidence" value="ECO:0007669"/>
    <property type="project" value="UniProtKB-ARBA"/>
</dbReference>
<dbReference type="CDD" id="cd00761">
    <property type="entry name" value="Glyco_tranf_GTA_type"/>
    <property type="match status" value="1"/>
</dbReference>
<evidence type="ECO:0000313" key="3">
    <source>
        <dbReference type="Proteomes" id="UP000191240"/>
    </source>
</evidence>
<dbReference type="EMBL" id="FQYW01000026">
    <property type="protein sequence ID" value="SHJ04890.1"/>
    <property type="molecule type" value="Genomic_DNA"/>
</dbReference>
<dbReference type="InterPro" id="IPR001173">
    <property type="entry name" value="Glyco_trans_2-like"/>
</dbReference>
<dbReference type="Proteomes" id="UP000191240">
    <property type="component" value="Unassembled WGS sequence"/>
</dbReference>
<name>A0A1M6G4R0_9FIRM</name>
<dbReference type="RefSeq" id="WP_080326258.1">
    <property type="nucleotide sequence ID" value="NZ_FQYW01000026.1"/>
</dbReference>
<dbReference type="PANTHER" id="PTHR22916">
    <property type="entry name" value="GLYCOSYLTRANSFERASE"/>
    <property type="match status" value="1"/>
</dbReference>
<proteinExistence type="predicted"/>
<dbReference type="PANTHER" id="PTHR22916:SF3">
    <property type="entry name" value="UDP-GLCNAC:BETAGAL BETA-1,3-N-ACETYLGLUCOSAMINYLTRANSFERASE-LIKE PROTEIN 1"/>
    <property type="match status" value="1"/>
</dbReference>
<dbReference type="OrthoDB" id="396512at2"/>
<reference evidence="2 3" key="1">
    <citation type="submission" date="2016-11" db="EMBL/GenBank/DDBJ databases">
        <authorList>
            <person name="Jaros S."/>
            <person name="Januszkiewicz K."/>
            <person name="Wedrychowicz H."/>
        </authorList>
    </citation>
    <scope>NUCLEOTIDE SEQUENCE [LARGE SCALE GENOMIC DNA]</scope>
    <source>
        <strain evidence="2 3">DSM 3074</strain>
    </source>
</reference>
<feature type="domain" description="Glycosyltransferase 2-like" evidence="1">
    <location>
        <begin position="3"/>
        <end position="163"/>
    </location>
</feature>
<dbReference type="SUPFAM" id="SSF53448">
    <property type="entry name" value="Nucleotide-diphospho-sugar transferases"/>
    <property type="match status" value="1"/>
</dbReference>
<evidence type="ECO:0000313" key="2">
    <source>
        <dbReference type="EMBL" id="SHJ04890.1"/>
    </source>
</evidence>
<gene>
    <name evidence="2" type="ORF">SAMN02745671_02522</name>
</gene>
<dbReference type="AlphaFoldDB" id="A0A1M6G4R0"/>
<accession>A0A1M6G4R0</accession>
<sequence>MVSIIVPVFNSEAYIDNCLESILNQSYDDFEVLLMVGICSDNSLNKCITWQRRDNRIIIVSRKDNSLGDARNYAMNLARGEFIAYVDANDRIDENFLMEMVTPLENNNRLDFSCCGYYRTLYDGTVIERLPREKGLFQVNFNTYLDLDIFVTVWCKVYRKKFLVENNITMFDGLSEDESFSYMIASMAKHVYVNKKALYYYTVDNSESLINARKHEAGMDYASSMEFAINFMKEKQVYEKNRDTLKMRICSVFQSYLRIFNFESKMVSKYEEFINEYFPEMMSFMVWKNRKIKKGSYIMFGSGIDAKRIIKQKSFDVDISYIVDSNDKVIGNRIDGIEIFGKEKLLSENCQCPVIISSRKYRFEIAKILNDFGFCNLWYIEDVLTKEQLSKEV</sequence>
<dbReference type="Pfam" id="PF00535">
    <property type="entry name" value="Glycos_transf_2"/>
    <property type="match status" value="1"/>
</dbReference>
<keyword evidence="2" id="KW-0808">Transferase</keyword>